<evidence type="ECO:0000256" key="1">
    <source>
        <dbReference type="SAM" id="MobiDB-lite"/>
    </source>
</evidence>
<evidence type="ECO:0000313" key="3">
    <source>
        <dbReference type="Proteomes" id="UP000324222"/>
    </source>
</evidence>
<accession>A0A5B7DUW7</accession>
<protein>
    <submittedName>
        <fullName evidence="2">Uncharacterized protein</fullName>
    </submittedName>
</protein>
<gene>
    <name evidence="2" type="ORF">E2C01_018608</name>
</gene>
<comment type="caution">
    <text evidence="2">The sequence shown here is derived from an EMBL/GenBank/DDBJ whole genome shotgun (WGS) entry which is preliminary data.</text>
</comment>
<evidence type="ECO:0000313" key="2">
    <source>
        <dbReference type="EMBL" id="MPC25491.1"/>
    </source>
</evidence>
<feature type="region of interest" description="Disordered" evidence="1">
    <location>
        <begin position="1"/>
        <end position="23"/>
    </location>
</feature>
<sequence length="220" mass="24305">MRVKKGRPGRLSDPDVWSQGSARTRNSAALRNYAAKVRGRECHIDQHRTCSQSQCLGATSRTEQRCDALRRERPPANPAVSPSLNTVLSIHWARLTRLSPSPVLNTCRSPGIPLLKASSGMKCWALRMSTGDQLPVTSPMYPIIPDQILGSWENIRGLNPSSYPLYPPMVEMRTSTEGVKAPNSIAHCYALGAPTPGSGTSYLFLPINNLRFPFYVFLKL</sequence>
<reference evidence="2 3" key="1">
    <citation type="submission" date="2019-05" db="EMBL/GenBank/DDBJ databases">
        <title>Another draft genome of Portunus trituberculatus and its Hox gene families provides insights of decapod evolution.</title>
        <authorList>
            <person name="Jeong J.-H."/>
            <person name="Song I."/>
            <person name="Kim S."/>
            <person name="Choi T."/>
            <person name="Kim D."/>
            <person name="Ryu S."/>
            <person name="Kim W."/>
        </authorList>
    </citation>
    <scope>NUCLEOTIDE SEQUENCE [LARGE SCALE GENOMIC DNA]</scope>
    <source>
        <tissue evidence="2">Muscle</tissue>
    </source>
</reference>
<keyword evidence="3" id="KW-1185">Reference proteome</keyword>
<dbReference type="EMBL" id="VSRR010001471">
    <property type="protein sequence ID" value="MPC25491.1"/>
    <property type="molecule type" value="Genomic_DNA"/>
</dbReference>
<dbReference type="AlphaFoldDB" id="A0A5B7DUW7"/>
<name>A0A5B7DUW7_PORTR</name>
<dbReference type="Proteomes" id="UP000324222">
    <property type="component" value="Unassembled WGS sequence"/>
</dbReference>
<organism evidence="2 3">
    <name type="scientific">Portunus trituberculatus</name>
    <name type="common">Swimming crab</name>
    <name type="synonym">Neptunus trituberculatus</name>
    <dbReference type="NCBI Taxonomy" id="210409"/>
    <lineage>
        <taxon>Eukaryota</taxon>
        <taxon>Metazoa</taxon>
        <taxon>Ecdysozoa</taxon>
        <taxon>Arthropoda</taxon>
        <taxon>Crustacea</taxon>
        <taxon>Multicrustacea</taxon>
        <taxon>Malacostraca</taxon>
        <taxon>Eumalacostraca</taxon>
        <taxon>Eucarida</taxon>
        <taxon>Decapoda</taxon>
        <taxon>Pleocyemata</taxon>
        <taxon>Brachyura</taxon>
        <taxon>Eubrachyura</taxon>
        <taxon>Portunoidea</taxon>
        <taxon>Portunidae</taxon>
        <taxon>Portuninae</taxon>
        <taxon>Portunus</taxon>
    </lineage>
</organism>
<proteinExistence type="predicted"/>